<dbReference type="EMBL" id="JAUJYN010000003">
    <property type="protein sequence ID" value="KAK1276590.1"/>
    <property type="molecule type" value="Genomic_DNA"/>
</dbReference>
<name>A0AAV9BJ62_ACOGR</name>
<reference evidence="2" key="2">
    <citation type="submission" date="2023-06" db="EMBL/GenBank/DDBJ databases">
        <authorList>
            <person name="Ma L."/>
            <person name="Liu K.-W."/>
            <person name="Li Z."/>
            <person name="Hsiao Y.-Y."/>
            <person name="Qi Y."/>
            <person name="Fu T."/>
            <person name="Tang G."/>
            <person name="Zhang D."/>
            <person name="Sun W.-H."/>
            <person name="Liu D.-K."/>
            <person name="Li Y."/>
            <person name="Chen G.-Z."/>
            <person name="Liu X.-D."/>
            <person name="Liao X.-Y."/>
            <person name="Jiang Y.-T."/>
            <person name="Yu X."/>
            <person name="Hao Y."/>
            <person name="Huang J."/>
            <person name="Zhao X.-W."/>
            <person name="Ke S."/>
            <person name="Chen Y.-Y."/>
            <person name="Wu W.-L."/>
            <person name="Hsu J.-L."/>
            <person name="Lin Y.-F."/>
            <person name="Huang M.-D."/>
            <person name="Li C.-Y."/>
            <person name="Huang L."/>
            <person name="Wang Z.-W."/>
            <person name="Zhao X."/>
            <person name="Zhong W.-Y."/>
            <person name="Peng D.-H."/>
            <person name="Ahmad S."/>
            <person name="Lan S."/>
            <person name="Zhang J.-S."/>
            <person name="Tsai W.-C."/>
            <person name="Van De Peer Y."/>
            <person name="Liu Z.-J."/>
        </authorList>
    </citation>
    <scope>NUCLEOTIDE SEQUENCE</scope>
    <source>
        <strain evidence="2">SCP</strain>
        <tissue evidence="2">Leaves</tissue>
    </source>
</reference>
<gene>
    <name evidence="2" type="ORF">QJS04_geneDACA005737</name>
</gene>
<evidence type="ECO:0000313" key="3">
    <source>
        <dbReference type="Proteomes" id="UP001179952"/>
    </source>
</evidence>
<evidence type="ECO:0000313" key="2">
    <source>
        <dbReference type="EMBL" id="KAK1276590.1"/>
    </source>
</evidence>
<protein>
    <submittedName>
        <fullName evidence="2">Uncharacterized protein</fullName>
    </submittedName>
</protein>
<evidence type="ECO:0000256" key="1">
    <source>
        <dbReference type="SAM" id="MobiDB-lite"/>
    </source>
</evidence>
<sequence length="56" mass="5688">MHARSNDSHQLSNGTGILQGSSASGASEQSTLIACLIEGLMRNSGACTTTRPPSNA</sequence>
<feature type="region of interest" description="Disordered" evidence="1">
    <location>
        <begin position="1"/>
        <end position="23"/>
    </location>
</feature>
<dbReference type="AlphaFoldDB" id="A0AAV9BJ62"/>
<organism evidence="2 3">
    <name type="scientific">Acorus gramineus</name>
    <name type="common">Dwarf sweet flag</name>
    <dbReference type="NCBI Taxonomy" id="55184"/>
    <lineage>
        <taxon>Eukaryota</taxon>
        <taxon>Viridiplantae</taxon>
        <taxon>Streptophyta</taxon>
        <taxon>Embryophyta</taxon>
        <taxon>Tracheophyta</taxon>
        <taxon>Spermatophyta</taxon>
        <taxon>Magnoliopsida</taxon>
        <taxon>Liliopsida</taxon>
        <taxon>Acoraceae</taxon>
        <taxon>Acorus</taxon>
    </lineage>
</organism>
<proteinExistence type="predicted"/>
<feature type="compositionally biased region" description="Polar residues" evidence="1">
    <location>
        <begin position="8"/>
        <end position="18"/>
    </location>
</feature>
<comment type="caution">
    <text evidence="2">The sequence shown here is derived from an EMBL/GenBank/DDBJ whole genome shotgun (WGS) entry which is preliminary data.</text>
</comment>
<keyword evidence="3" id="KW-1185">Reference proteome</keyword>
<dbReference type="Proteomes" id="UP001179952">
    <property type="component" value="Unassembled WGS sequence"/>
</dbReference>
<reference evidence="2" key="1">
    <citation type="journal article" date="2023" name="Nat. Commun.">
        <title>Diploid and tetraploid genomes of Acorus and the evolution of monocots.</title>
        <authorList>
            <person name="Ma L."/>
            <person name="Liu K.W."/>
            <person name="Li Z."/>
            <person name="Hsiao Y.Y."/>
            <person name="Qi Y."/>
            <person name="Fu T."/>
            <person name="Tang G.D."/>
            <person name="Zhang D."/>
            <person name="Sun W.H."/>
            <person name="Liu D.K."/>
            <person name="Li Y."/>
            <person name="Chen G.Z."/>
            <person name="Liu X.D."/>
            <person name="Liao X.Y."/>
            <person name="Jiang Y.T."/>
            <person name="Yu X."/>
            <person name="Hao Y."/>
            <person name="Huang J."/>
            <person name="Zhao X.W."/>
            <person name="Ke S."/>
            <person name="Chen Y.Y."/>
            <person name="Wu W.L."/>
            <person name="Hsu J.L."/>
            <person name="Lin Y.F."/>
            <person name="Huang M.D."/>
            <person name="Li C.Y."/>
            <person name="Huang L."/>
            <person name="Wang Z.W."/>
            <person name="Zhao X."/>
            <person name="Zhong W.Y."/>
            <person name="Peng D.H."/>
            <person name="Ahmad S."/>
            <person name="Lan S."/>
            <person name="Zhang J.S."/>
            <person name="Tsai W.C."/>
            <person name="Van de Peer Y."/>
            <person name="Liu Z.J."/>
        </authorList>
    </citation>
    <scope>NUCLEOTIDE SEQUENCE</scope>
    <source>
        <strain evidence="2">SCP</strain>
    </source>
</reference>
<accession>A0AAV9BJ62</accession>